<dbReference type="RefSeq" id="XP_014157873.1">
    <property type="nucleotide sequence ID" value="XM_014302398.1"/>
</dbReference>
<dbReference type="Proteomes" id="UP000054560">
    <property type="component" value="Unassembled WGS sequence"/>
</dbReference>
<organism evidence="1 2">
    <name type="scientific">Sphaeroforma arctica JP610</name>
    <dbReference type="NCBI Taxonomy" id="667725"/>
    <lineage>
        <taxon>Eukaryota</taxon>
        <taxon>Ichthyosporea</taxon>
        <taxon>Ichthyophonida</taxon>
        <taxon>Sphaeroforma</taxon>
    </lineage>
</organism>
<accession>A0A0L0G570</accession>
<dbReference type="AlphaFoldDB" id="A0A0L0G570"/>
<name>A0A0L0G570_9EUKA</name>
<keyword evidence="2" id="KW-1185">Reference proteome</keyword>
<evidence type="ECO:0000313" key="1">
    <source>
        <dbReference type="EMBL" id="KNC83971.1"/>
    </source>
</evidence>
<evidence type="ECO:0000313" key="2">
    <source>
        <dbReference type="Proteomes" id="UP000054560"/>
    </source>
</evidence>
<gene>
    <name evidence="1" type="ORF">SARC_03791</name>
</gene>
<dbReference type="GeneID" id="25904295"/>
<reference evidence="1 2" key="1">
    <citation type="submission" date="2011-02" db="EMBL/GenBank/DDBJ databases">
        <title>The Genome Sequence of Sphaeroforma arctica JP610.</title>
        <authorList>
            <consortium name="The Broad Institute Genome Sequencing Platform"/>
            <person name="Russ C."/>
            <person name="Cuomo C."/>
            <person name="Young S.K."/>
            <person name="Zeng Q."/>
            <person name="Gargeya S."/>
            <person name="Alvarado L."/>
            <person name="Berlin A."/>
            <person name="Chapman S.B."/>
            <person name="Chen Z."/>
            <person name="Freedman E."/>
            <person name="Gellesch M."/>
            <person name="Goldberg J."/>
            <person name="Griggs A."/>
            <person name="Gujja S."/>
            <person name="Heilman E."/>
            <person name="Heiman D."/>
            <person name="Howarth C."/>
            <person name="Mehta T."/>
            <person name="Neiman D."/>
            <person name="Pearson M."/>
            <person name="Roberts A."/>
            <person name="Saif S."/>
            <person name="Shea T."/>
            <person name="Shenoy N."/>
            <person name="Sisk P."/>
            <person name="Stolte C."/>
            <person name="Sykes S."/>
            <person name="White J."/>
            <person name="Yandava C."/>
            <person name="Burger G."/>
            <person name="Gray M.W."/>
            <person name="Holland P.W.H."/>
            <person name="King N."/>
            <person name="Lang F.B.F."/>
            <person name="Roger A.J."/>
            <person name="Ruiz-Trillo I."/>
            <person name="Haas B."/>
            <person name="Nusbaum C."/>
            <person name="Birren B."/>
        </authorList>
    </citation>
    <scope>NUCLEOTIDE SEQUENCE [LARGE SCALE GENOMIC DNA]</scope>
    <source>
        <strain evidence="1 2">JP610</strain>
    </source>
</reference>
<proteinExistence type="predicted"/>
<dbReference type="EMBL" id="KQ241797">
    <property type="protein sequence ID" value="KNC83971.1"/>
    <property type="molecule type" value="Genomic_DNA"/>
</dbReference>
<sequence>MNEVKGSAVTAKTTSAEEALAKKLRTEVLSFIGKSPKQEKPKMDAVIDNFRSLAQTTGEPVANLIAPVLSEPLIKAGINAMIRHLEFGNKVMADLKDIEVDIRNFVLSCYPQPREGHRKECVYIRRSAVGNKDAKRPAGGTQG</sequence>
<protein>
    <submittedName>
        <fullName evidence="1">Uncharacterized protein</fullName>
    </submittedName>
</protein>